<evidence type="ECO:0000313" key="1">
    <source>
        <dbReference type="EMBL" id="KAG8071648.1"/>
    </source>
</evidence>
<keyword evidence="2" id="KW-1185">Reference proteome</keyword>
<proteinExistence type="predicted"/>
<gene>
    <name evidence="1" type="ORF">GUJ93_ZPchr0006g45429</name>
</gene>
<sequence>MEHHLLGMRRLKIRDGSTLYFRGLLLLMNSWKKDLPIPNRSYIAGFFKFFLNWNIPLLSGEKHRLSIFNEIVQLQNVKEVLPKDCLAKKNRTEVINLLHVATLPQGREFGAYQSTHGDDGVRRAALMAYRKVVLRTWKDGWVRGQVGGVFLRGMLDAVMHTENKEVAKVARKMLWAFVKQRTIAGVEKLVF</sequence>
<dbReference type="AlphaFoldDB" id="A0A8J5T035"/>
<accession>A0A8J5T035</accession>
<reference evidence="1" key="2">
    <citation type="submission" date="2021-02" db="EMBL/GenBank/DDBJ databases">
        <authorList>
            <person name="Kimball J.A."/>
            <person name="Haas M.W."/>
            <person name="Macchietto M."/>
            <person name="Kono T."/>
            <person name="Duquette J."/>
            <person name="Shao M."/>
        </authorList>
    </citation>
    <scope>NUCLEOTIDE SEQUENCE</scope>
    <source>
        <tissue evidence="1">Fresh leaf tissue</tissue>
    </source>
</reference>
<protein>
    <submittedName>
        <fullName evidence="1">Uncharacterized protein</fullName>
    </submittedName>
</protein>
<dbReference type="OrthoDB" id="10062843at2759"/>
<dbReference type="EMBL" id="JAAALK010000283">
    <property type="protein sequence ID" value="KAG8071648.1"/>
    <property type="molecule type" value="Genomic_DNA"/>
</dbReference>
<evidence type="ECO:0000313" key="2">
    <source>
        <dbReference type="Proteomes" id="UP000729402"/>
    </source>
</evidence>
<comment type="caution">
    <text evidence="1">The sequence shown here is derived from an EMBL/GenBank/DDBJ whole genome shotgun (WGS) entry which is preliminary data.</text>
</comment>
<reference evidence="1" key="1">
    <citation type="journal article" date="2021" name="bioRxiv">
        <title>Whole Genome Assembly and Annotation of Northern Wild Rice, Zizania palustris L., Supports a Whole Genome Duplication in the Zizania Genus.</title>
        <authorList>
            <person name="Haas M."/>
            <person name="Kono T."/>
            <person name="Macchietto M."/>
            <person name="Millas R."/>
            <person name="McGilp L."/>
            <person name="Shao M."/>
            <person name="Duquette J."/>
            <person name="Hirsch C.N."/>
            <person name="Kimball J."/>
        </authorList>
    </citation>
    <scope>NUCLEOTIDE SEQUENCE</scope>
    <source>
        <tissue evidence="1">Fresh leaf tissue</tissue>
    </source>
</reference>
<organism evidence="1 2">
    <name type="scientific">Zizania palustris</name>
    <name type="common">Northern wild rice</name>
    <dbReference type="NCBI Taxonomy" id="103762"/>
    <lineage>
        <taxon>Eukaryota</taxon>
        <taxon>Viridiplantae</taxon>
        <taxon>Streptophyta</taxon>
        <taxon>Embryophyta</taxon>
        <taxon>Tracheophyta</taxon>
        <taxon>Spermatophyta</taxon>
        <taxon>Magnoliopsida</taxon>
        <taxon>Liliopsida</taxon>
        <taxon>Poales</taxon>
        <taxon>Poaceae</taxon>
        <taxon>BOP clade</taxon>
        <taxon>Oryzoideae</taxon>
        <taxon>Oryzeae</taxon>
        <taxon>Zizaniinae</taxon>
        <taxon>Zizania</taxon>
    </lineage>
</organism>
<dbReference type="Proteomes" id="UP000729402">
    <property type="component" value="Unassembled WGS sequence"/>
</dbReference>
<name>A0A8J5T035_ZIZPA</name>